<dbReference type="EMBL" id="CZKA01000004">
    <property type="protein sequence ID" value="CUR54110.1"/>
    <property type="molecule type" value="Genomic_DNA"/>
</dbReference>
<organism evidence="1">
    <name type="scientific">metagenome</name>
    <dbReference type="NCBI Taxonomy" id="256318"/>
    <lineage>
        <taxon>unclassified sequences</taxon>
        <taxon>metagenomes</taxon>
    </lineage>
</organism>
<proteinExistence type="predicted"/>
<sequence length="143" mass="15614">MPTAADATRSPAMGAPGLRLAVASLRSGETRRSFPPAVHAGRLGDRTSDFELSVEQVLDHGLRTEVVAALLSRALLWSDQPGFWLTRSGELDAEDLDLDWFSAARAAYGEAGVPLRMAVITKRGWRDPSTGLGRSWKRLRIRS</sequence>
<name>A0A2P2BWK2_9ZZZZ</name>
<evidence type="ECO:0000313" key="1">
    <source>
        <dbReference type="EMBL" id="CUR54110.1"/>
    </source>
</evidence>
<accession>A0A2P2BWK2</accession>
<protein>
    <submittedName>
        <fullName evidence="1">Uncharacterized protein</fullName>
    </submittedName>
</protein>
<reference evidence="1" key="1">
    <citation type="submission" date="2015-08" db="EMBL/GenBank/DDBJ databases">
        <authorList>
            <person name="Babu N.S."/>
            <person name="Beckwith C.J."/>
            <person name="Beseler K.G."/>
            <person name="Brison A."/>
            <person name="Carone J.V."/>
            <person name="Caskin T.P."/>
            <person name="Diamond M."/>
            <person name="Durham M.E."/>
            <person name="Foxe J.M."/>
            <person name="Go M."/>
            <person name="Henderson B.A."/>
            <person name="Jones I.B."/>
            <person name="McGettigan J.A."/>
            <person name="Micheletti S.J."/>
            <person name="Nasrallah M.E."/>
            <person name="Ortiz D."/>
            <person name="Piller C.R."/>
            <person name="Privatt S.R."/>
            <person name="Schneider S.L."/>
            <person name="Sharp S."/>
            <person name="Smith T.C."/>
            <person name="Stanton J.D."/>
            <person name="Ullery H.E."/>
            <person name="Wilson R.J."/>
            <person name="Serrano M.G."/>
            <person name="Buck G."/>
            <person name="Lee V."/>
            <person name="Wang Y."/>
            <person name="Carvalho R."/>
            <person name="Voegtly L."/>
            <person name="Shi R."/>
            <person name="Duckworth R."/>
            <person name="Johnson A."/>
            <person name="Loviza R."/>
            <person name="Walstead R."/>
            <person name="Shah Z."/>
            <person name="Kiflezghi M."/>
            <person name="Wade K."/>
            <person name="Ball S.L."/>
            <person name="Bradley K.W."/>
            <person name="Asai D.J."/>
            <person name="Bowman C.A."/>
            <person name="Russell D.A."/>
            <person name="Pope W.H."/>
            <person name="Jacobs-Sera D."/>
            <person name="Hendrix R.W."/>
            <person name="Hatfull G.F."/>
        </authorList>
    </citation>
    <scope>NUCLEOTIDE SEQUENCE</scope>
</reference>
<gene>
    <name evidence="1" type="ORF">NOCA2120143</name>
</gene>
<dbReference type="AlphaFoldDB" id="A0A2P2BWK2"/>